<feature type="transmembrane region" description="Helical" evidence="8">
    <location>
        <begin position="134"/>
        <end position="153"/>
    </location>
</feature>
<keyword evidence="5 8" id="KW-0812">Transmembrane</keyword>
<reference evidence="10 11" key="1">
    <citation type="submission" date="2022-06" db="EMBL/GenBank/DDBJ databases">
        <title>Thiomicrohabdus sp. nov, an obligately chemolithoautotrophic, sulfur-oxidizing bacterium isolated from beach of Guanyin Mountain. Amoy.</title>
        <authorList>
            <person name="Zhu H."/>
        </authorList>
    </citation>
    <scope>NUCLEOTIDE SEQUENCE [LARGE SCALE GENOMIC DNA]</scope>
    <source>
        <strain evidence="10 11">XGS-01</strain>
    </source>
</reference>
<feature type="transmembrane region" description="Helical" evidence="8">
    <location>
        <begin position="101"/>
        <end position="122"/>
    </location>
</feature>
<evidence type="ECO:0000256" key="6">
    <source>
        <dbReference type="ARBA" id="ARBA00022989"/>
    </source>
</evidence>
<dbReference type="Gene3D" id="1.20.1720.10">
    <property type="entry name" value="Multidrug resistance protein D"/>
    <property type="match status" value="1"/>
</dbReference>
<evidence type="ECO:0000256" key="8">
    <source>
        <dbReference type="RuleBase" id="RU365088"/>
    </source>
</evidence>
<feature type="transmembrane region" description="Helical" evidence="8">
    <location>
        <begin position="165"/>
        <end position="185"/>
    </location>
</feature>
<dbReference type="EMBL" id="CP102381">
    <property type="protein sequence ID" value="WEJ62494.1"/>
    <property type="molecule type" value="Genomic_DNA"/>
</dbReference>
<name>A0ABY8C996_9GAMM</name>
<dbReference type="InterPro" id="IPR011701">
    <property type="entry name" value="MFS"/>
</dbReference>
<evidence type="ECO:0000313" key="11">
    <source>
        <dbReference type="Proteomes" id="UP001222275"/>
    </source>
</evidence>
<comment type="similarity">
    <text evidence="2 8">Belongs to the major facilitator superfamily. Bcr/CmlA family.</text>
</comment>
<keyword evidence="7 8" id="KW-0472">Membrane</keyword>
<dbReference type="CDD" id="cd17320">
    <property type="entry name" value="MFS_MdfA_MDR_like"/>
    <property type="match status" value="1"/>
</dbReference>
<accession>A0ABY8C996</accession>
<dbReference type="InterPro" id="IPR004812">
    <property type="entry name" value="Efflux_drug-R_Bcr/CmlA"/>
</dbReference>
<proteinExistence type="inferred from homology"/>
<dbReference type="PANTHER" id="PTHR23502:SF132">
    <property type="entry name" value="POLYAMINE TRANSPORTER 2-RELATED"/>
    <property type="match status" value="1"/>
</dbReference>
<feature type="transmembrane region" description="Helical" evidence="8">
    <location>
        <begin position="372"/>
        <end position="390"/>
    </location>
</feature>
<feature type="transmembrane region" description="Helical" evidence="8">
    <location>
        <begin position="347"/>
        <end position="366"/>
    </location>
</feature>
<dbReference type="SUPFAM" id="SSF103473">
    <property type="entry name" value="MFS general substrate transporter"/>
    <property type="match status" value="1"/>
</dbReference>
<evidence type="ECO:0000256" key="2">
    <source>
        <dbReference type="ARBA" id="ARBA00006236"/>
    </source>
</evidence>
<evidence type="ECO:0000256" key="5">
    <source>
        <dbReference type="ARBA" id="ARBA00022692"/>
    </source>
</evidence>
<gene>
    <name evidence="10" type="ORF">NR989_10825</name>
</gene>
<dbReference type="InterPro" id="IPR036259">
    <property type="entry name" value="MFS_trans_sf"/>
</dbReference>
<dbReference type="InterPro" id="IPR020846">
    <property type="entry name" value="MFS_dom"/>
</dbReference>
<keyword evidence="3 8" id="KW-0813">Transport</keyword>
<sequence>MNKKMAKIWLIIFAALASMIAPFSIDTYLPSFPAIETHYGVSRELLTSSMGAYLAAFALTTIVWGPLADRFGRKYIAIVSLFGFGLASMGIALAPSFDGFMIFRIFQGMLAGGVIIGARAMVRDYFPAKEAQKTMAIIMMLFAIAPAIAPVIGGYLQTLFGWESIFWFLTLYALVSLFILMFFIVETQDPQHVQSIHPKPLLASYWSALRHPRFMKLVLAQSIMFGGFFIYIAGSASLMFDHLKLGPEDFWIQFVPMVGGMILGSMVSHRITDHYAPNHIANFSYGLAGLAAFGGLLSALYLEPGVFTVIPFISLYAFALSLSLPVLSILALDCLPHKRGMASSLQSLLQMGMAALVAIILVPFVHESIFEMAMMQLVLWLVAVFFWLNVAKNDES</sequence>
<feature type="transmembrane region" description="Helical" evidence="8">
    <location>
        <begin position="45"/>
        <end position="68"/>
    </location>
</feature>
<dbReference type="NCBIfam" id="TIGR00710">
    <property type="entry name" value="efflux_Bcr_CflA"/>
    <property type="match status" value="1"/>
</dbReference>
<keyword evidence="8" id="KW-0997">Cell inner membrane</keyword>
<keyword evidence="11" id="KW-1185">Reference proteome</keyword>
<dbReference type="PROSITE" id="PS50850">
    <property type="entry name" value="MFS"/>
    <property type="match status" value="1"/>
</dbReference>
<dbReference type="Pfam" id="PF07690">
    <property type="entry name" value="MFS_1"/>
    <property type="match status" value="1"/>
</dbReference>
<keyword evidence="4" id="KW-1003">Cell membrane</keyword>
<protein>
    <recommendedName>
        <fullName evidence="8">Bcr/CflA family efflux transporter</fullName>
    </recommendedName>
</protein>
<feature type="transmembrane region" description="Helical" evidence="8">
    <location>
        <begin position="313"/>
        <end position="335"/>
    </location>
</feature>
<evidence type="ECO:0000256" key="7">
    <source>
        <dbReference type="ARBA" id="ARBA00023136"/>
    </source>
</evidence>
<dbReference type="Proteomes" id="UP001222275">
    <property type="component" value="Chromosome"/>
</dbReference>
<feature type="transmembrane region" description="Helical" evidence="8">
    <location>
        <begin position="7"/>
        <end position="25"/>
    </location>
</feature>
<keyword evidence="6 8" id="KW-1133">Transmembrane helix</keyword>
<feature type="transmembrane region" description="Helical" evidence="8">
    <location>
        <begin position="217"/>
        <end position="238"/>
    </location>
</feature>
<feature type="transmembrane region" description="Helical" evidence="8">
    <location>
        <begin position="75"/>
        <end position="95"/>
    </location>
</feature>
<evidence type="ECO:0000256" key="4">
    <source>
        <dbReference type="ARBA" id="ARBA00022475"/>
    </source>
</evidence>
<evidence type="ECO:0000256" key="3">
    <source>
        <dbReference type="ARBA" id="ARBA00022448"/>
    </source>
</evidence>
<feature type="transmembrane region" description="Helical" evidence="8">
    <location>
        <begin position="250"/>
        <end position="268"/>
    </location>
</feature>
<comment type="subcellular location">
    <subcellularLocation>
        <location evidence="8">Cell inner membrane</location>
        <topology evidence="8">Multi-pass membrane protein</topology>
    </subcellularLocation>
    <subcellularLocation>
        <location evidence="1">Cell membrane</location>
        <topology evidence="1">Multi-pass membrane protein</topology>
    </subcellularLocation>
</comment>
<feature type="transmembrane region" description="Helical" evidence="8">
    <location>
        <begin position="280"/>
        <end position="301"/>
    </location>
</feature>
<dbReference type="RefSeq" id="WP_275594752.1">
    <property type="nucleotide sequence ID" value="NZ_CP102381.1"/>
</dbReference>
<evidence type="ECO:0000313" key="10">
    <source>
        <dbReference type="EMBL" id="WEJ62494.1"/>
    </source>
</evidence>
<organism evidence="10 11">
    <name type="scientific">Thiomicrorhabdus lithotrophica</name>
    <dbReference type="NCBI Taxonomy" id="2949997"/>
    <lineage>
        <taxon>Bacteria</taxon>
        <taxon>Pseudomonadati</taxon>
        <taxon>Pseudomonadota</taxon>
        <taxon>Gammaproteobacteria</taxon>
        <taxon>Thiotrichales</taxon>
        <taxon>Piscirickettsiaceae</taxon>
        <taxon>Thiomicrorhabdus</taxon>
    </lineage>
</organism>
<dbReference type="PANTHER" id="PTHR23502">
    <property type="entry name" value="MAJOR FACILITATOR SUPERFAMILY"/>
    <property type="match status" value="1"/>
</dbReference>
<evidence type="ECO:0000259" key="9">
    <source>
        <dbReference type="PROSITE" id="PS50850"/>
    </source>
</evidence>
<feature type="domain" description="Major facilitator superfamily (MFS) profile" evidence="9">
    <location>
        <begin position="10"/>
        <end position="392"/>
    </location>
</feature>
<evidence type="ECO:0000256" key="1">
    <source>
        <dbReference type="ARBA" id="ARBA00004651"/>
    </source>
</evidence>